<evidence type="ECO:0000313" key="2">
    <source>
        <dbReference type="EMBL" id="PXA04160.1"/>
    </source>
</evidence>
<feature type="domain" description="VOC" evidence="1">
    <location>
        <begin position="5"/>
        <end position="118"/>
    </location>
</feature>
<organism evidence="2 3">
    <name type="scientific">Coraliomargarita sinensis</name>
    <dbReference type="NCBI Taxonomy" id="2174842"/>
    <lineage>
        <taxon>Bacteria</taxon>
        <taxon>Pseudomonadati</taxon>
        <taxon>Verrucomicrobiota</taxon>
        <taxon>Opitutia</taxon>
        <taxon>Puniceicoccales</taxon>
        <taxon>Coraliomargaritaceae</taxon>
        <taxon>Coraliomargarita</taxon>
    </lineage>
</organism>
<dbReference type="SUPFAM" id="SSF54593">
    <property type="entry name" value="Glyoxalase/Bleomycin resistance protein/Dihydroxybiphenyl dioxygenase"/>
    <property type="match status" value="1"/>
</dbReference>
<dbReference type="AlphaFoldDB" id="A0A317ZFL3"/>
<proteinExistence type="predicted"/>
<evidence type="ECO:0000259" key="1">
    <source>
        <dbReference type="PROSITE" id="PS51819"/>
    </source>
</evidence>
<dbReference type="InterPro" id="IPR029068">
    <property type="entry name" value="Glyas_Bleomycin-R_OHBP_Dase"/>
</dbReference>
<dbReference type="Pfam" id="PF00903">
    <property type="entry name" value="Glyoxalase"/>
    <property type="match status" value="1"/>
</dbReference>
<dbReference type="PROSITE" id="PS51819">
    <property type="entry name" value="VOC"/>
    <property type="match status" value="1"/>
</dbReference>
<dbReference type="PANTHER" id="PTHR36503">
    <property type="entry name" value="BLR2520 PROTEIN"/>
    <property type="match status" value="1"/>
</dbReference>
<dbReference type="EMBL" id="QHJQ01000005">
    <property type="protein sequence ID" value="PXA04160.1"/>
    <property type="molecule type" value="Genomic_DNA"/>
</dbReference>
<name>A0A317ZFL3_9BACT</name>
<dbReference type="InterPro" id="IPR004360">
    <property type="entry name" value="Glyas_Fos-R_dOase_dom"/>
</dbReference>
<dbReference type="PANTHER" id="PTHR36503:SF3">
    <property type="entry name" value="BLR0126 PROTEIN"/>
    <property type="match status" value="1"/>
</dbReference>
<reference evidence="2 3" key="1">
    <citation type="submission" date="2018-05" db="EMBL/GenBank/DDBJ databases">
        <title>Coraliomargarita sinensis sp. nov., isolated from a marine solar saltern.</title>
        <authorList>
            <person name="Zhou L.Y."/>
        </authorList>
    </citation>
    <scope>NUCLEOTIDE SEQUENCE [LARGE SCALE GENOMIC DNA]</scope>
    <source>
        <strain evidence="2 3">WN38</strain>
    </source>
</reference>
<dbReference type="Proteomes" id="UP000247099">
    <property type="component" value="Unassembled WGS sequence"/>
</dbReference>
<comment type="caution">
    <text evidence="2">The sequence shown here is derived from an EMBL/GenBank/DDBJ whole genome shotgun (WGS) entry which is preliminary data.</text>
</comment>
<dbReference type="OrthoDB" id="9796521at2"/>
<keyword evidence="3" id="KW-1185">Reference proteome</keyword>
<dbReference type="InterPro" id="IPR037523">
    <property type="entry name" value="VOC_core"/>
</dbReference>
<dbReference type="RefSeq" id="WP_110131108.1">
    <property type="nucleotide sequence ID" value="NZ_QHJQ01000005.1"/>
</dbReference>
<protein>
    <recommendedName>
        <fullName evidence="1">VOC domain-containing protein</fullName>
    </recommendedName>
</protein>
<dbReference type="InParanoid" id="A0A317ZFL3"/>
<evidence type="ECO:0000313" key="3">
    <source>
        <dbReference type="Proteomes" id="UP000247099"/>
    </source>
</evidence>
<accession>A0A317ZFL3</accession>
<sequence>MKIEKAGFIAFPAADFKASVVFYRDQLGLPLLKEGEDGLSRFARFDCPGLQIHVYEWKKAFNRAHTGLQLYVRDVDALYAELKEKGVQFNGAVREEPWGGRVVTVRDPDGNLFDLLNIDFERKFK</sequence>
<gene>
    <name evidence="2" type="ORF">DDZ13_08965</name>
</gene>
<dbReference type="Gene3D" id="3.10.180.10">
    <property type="entry name" value="2,3-Dihydroxybiphenyl 1,2-Dioxygenase, domain 1"/>
    <property type="match status" value="1"/>
</dbReference>